<accession>F0GVB8</accession>
<dbReference type="Pfam" id="PF19269">
    <property type="entry name" value="Anticodon_2"/>
    <property type="match status" value="1"/>
</dbReference>
<sequence>MGNVRVRFAPSPTGYLHIGGLRTALFNYLYARHTGGDMLLRIEDTDRTRFVEGALENLLKALKWSGIEIDEGVMLDENGEVTQKGDCGPYIQSERVEKGIYDKYINQLIEEGKAYYCFCSQERIDKVRDQQRADGLTPKYDGLCRSIPLEEAKKRVAAGEPHTVRLKLPVNRDITFNDRIKGKITFNTDDQDDQVLIKRDGFPTYHFAVVVDDHLMGITHVVRGDEWVSSTPKHVYLYEAFGWEAPEYIHLPTVLNKDHKKYSKRNGDGMVEDFIEEGYMSEGLINFLALLGWSPDSEEEIFTMKQLAEQFDFDRVNKTGAVFDKRKLDWVNGHYVRDLSVEELAEKIKPYLIKSGLIDESYPEDKLNLLAATWQSAIDKFSDAPELAKNYFIKDEDMVWDEEAIEAIKTEDAKKLIDSFLNHLEEVDEIDSEFASTIMKKIQKETGIKGKNLWFPVRAAVTGSVHGPELSNAFVIMGKEKIKERLNYVKENY</sequence>
<protein>
    <recommendedName>
        <fullName evidence="7">Glutamate--tRNA ligase</fullName>
        <ecNumber evidence="7">6.1.1.17</ecNumber>
    </recommendedName>
    <alternativeName>
        <fullName evidence="7">Glutamyl-tRNA synthetase</fullName>
        <shortName evidence="7">GluRS</shortName>
    </alternativeName>
</protein>
<comment type="caution">
    <text evidence="10">The sequence shown here is derived from an EMBL/GenBank/DDBJ whole genome shotgun (WGS) entry which is preliminary data.</text>
</comment>
<comment type="subunit">
    <text evidence="7">Monomer.</text>
</comment>
<dbReference type="GO" id="GO:0008270">
    <property type="term" value="F:zinc ion binding"/>
    <property type="evidence" value="ECO:0007669"/>
    <property type="project" value="InterPro"/>
</dbReference>
<gene>
    <name evidence="7 10" type="primary">gltX</name>
    <name evidence="10" type="ORF">HMPREF9290_1212</name>
</gene>
<dbReference type="STRING" id="879305.HMPREF9290_1212"/>
<comment type="similarity">
    <text evidence="1 7">Belongs to the class-I aminoacyl-tRNA synthetase family. Glutamate--tRNA ligase type 1 subfamily.</text>
</comment>
<evidence type="ECO:0000259" key="9">
    <source>
        <dbReference type="Pfam" id="PF19269"/>
    </source>
</evidence>
<keyword evidence="2 7" id="KW-0436">Ligase</keyword>
<evidence type="ECO:0000256" key="3">
    <source>
        <dbReference type="ARBA" id="ARBA00022741"/>
    </source>
</evidence>
<dbReference type="PANTHER" id="PTHR43311">
    <property type="entry name" value="GLUTAMATE--TRNA LIGASE"/>
    <property type="match status" value="1"/>
</dbReference>
<dbReference type="GO" id="GO:0000049">
    <property type="term" value="F:tRNA binding"/>
    <property type="evidence" value="ECO:0007669"/>
    <property type="project" value="InterPro"/>
</dbReference>
<evidence type="ECO:0000259" key="8">
    <source>
        <dbReference type="Pfam" id="PF00749"/>
    </source>
</evidence>
<evidence type="ECO:0000256" key="4">
    <source>
        <dbReference type="ARBA" id="ARBA00022840"/>
    </source>
</evidence>
<dbReference type="InterPro" id="IPR045462">
    <property type="entry name" value="aa-tRNA-synth_I_cd-bd"/>
</dbReference>
<evidence type="ECO:0000313" key="10">
    <source>
        <dbReference type="EMBL" id="EGC82311.1"/>
    </source>
</evidence>
<comment type="caution">
    <text evidence="7">Lacks conserved residue(s) required for the propagation of feature annotation.</text>
</comment>
<name>F0GVB8_9FIRM</name>
<dbReference type="PATRIC" id="fig|879305.3.peg.751"/>
<feature type="binding site" evidence="7">
    <location>
        <position position="264"/>
    </location>
    <ligand>
        <name>ATP</name>
        <dbReference type="ChEBI" id="CHEBI:30616"/>
    </ligand>
</feature>
<proteinExistence type="inferred from homology"/>
<dbReference type="PRINTS" id="PR00987">
    <property type="entry name" value="TRNASYNTHGLU"/>
</dbReference>
<dbReference type="InterPro" id="IPR001412">
    <property type="entry name" value="aa-tRNA-synth_I_CS"/>
</dbReference>
<dbReference type="FunFam" id="3.40.50.620:FF:000045">
    <property type="entry name" value="Glutamate--tRNA ligase, mitochondrial"/>
    <property type="match status" value="1"/>
</dbReference>
<comment type="subcellular location">
    <subcellularLocation>
        <location evidence="7">Cytoplasm</location>
    </subcellularLocation>
</comment>
<dbReference type="InterPro" id="IPR008925">
    <property type="entry name" value="aa_tRNA-synth_I_cd-bd_sf"/>
</dbReference>
<reference evidence="10 11" key="1">
    <citation type="submission" date="2011-01" db="EMBL/GenBank/DDBJ databases">
        <authorList>
            <person name="Durkin A.S."/>
            <person name="Madupu R."/>
            <person name="Torralba M."/>
            <person name="Gillis M."/>
            <person name="Methe B."/>
            <person name="Sutton G."/>
            <person name="Nelson K.E."/>
        </authorList>
    </citation>
    <scope>NUCLEOTIDE SEQUENCE [LARGE SCALE GENOMIC DNA]</scope>
    <source>
        <strain evidence="10 11">ACS-065-V-Col13</strain>
    </source>
</reference>
<keyword evidence="4 7" id="KW-0067">ATP-binding</keyword>
<keyword evidence="6 7" id="KW-0030">Aminoacyl-tRNA synthetase</keyword>
<dbReference type="Gene3D" id="1.10.10.350">
    <property type="match status" value="1"/>
</dbReference>
<feature type="short sequence motif" description="'HIGH' region" evidence="7">
    <location>
        <begin position="10"/>
        <end position="20"/>
    </location>
</feature>
<keyword evidence="3 7" id="KW-0547">Nucleotide-binding</keyword>
<dbReference type="PANTHER" id="PTHR43311:SF2">
    <property type="entry name" value="GLUTAMATE--TRNA LIGASE, MITOCHONDRIAL-RELATED"/>
    <property type="match status" value="1"/>
</dbReference>
<dbReference type="GO" id="GO:0006424">
    <property type="term" value="P:glutamyl-tRNA aminoacylation"/>
    <property type="evidence" value="ECO:0007669"/>
    <property type="project" value="UniProtKB-UniRule"/>
</dbReference>
<dbReference type="Pfam" id="PF00749">
    <property type="entry name" value="tRNA-synt_1c"/>
    <property type="match status" value="1"/>
</dbReference>
<evidence type="ECO:0000256" key="7">
    <source>
        <dbReference type="HAMAP-Rule" id="MF_00022"/>
    </source>
</evidence>
<feature type="domain" description="Aminoacyl-tRNA synthetase class I anticodon-binding" evidence="9">
    <location>
        <begin position="343"/>
        <end position="488"/>
    </location>
</feature>
<dbReference type="PROSITE" id="PS00178">
    <property type="entry name" value="AA_TRNA_LIGASE_I"/>
    <property type="match status" value="1"/>
</dbReference>
<dbReference type="GO" id="GO:0005524">
    <property type="term" value="F:ATP binding"/>
    <property type="evidence" value="ECO:0007669"/>
    <property type="project" value="UniProtKB-UniRule"/>
</dbReference>
<organism evidence="10 11">
    <name type="scientific">Anaerococcus prevotii ACS-065-V-Col13</name>
    <dbReference type="NCBI Taxonomy" id="879305"/>
    <lineage>
        <taxon>Bacteria</taxon>
        <taxon>Bacillati</taxon>
        <taxon>Bacillota</taxon>
        <taxon>Tissierellia</taxon>
        <taxon>Tissierellales</taxon>
        <taxon>Peptoniphilaceae</taxon>
        <taxon>Anaerococcus</taxon>
    </lineage>
</organism>
<evidence type="ECO:0000256" key="5">
    <source>
        <dbReference type="ARBA" id="ARBA00022917"/>
    </source>
</evidence>
<keyword evidence="11" id="KW-1185">Reference proteome</keyword>
<dbReference type="InterPro" id="IPR020058">
    <property type="entry name" value="Glu/Gln-tRNA-synth_Ib_cat-dom"/>
</dbReference>
<dbReference type="InterPro" id="IPR014729">
    <property type="entry name" value="Rossmann-like_a/b/a_fold"/>
</dbReference>
<dbReference type="InterPro" id="IPR020751">
    <property type="entry name" value="aa-tRNA-synth_I_codon-bd_sub2"/>
</dbReference>
<dbReference type="Gene3D" id="3.40.50.620">
    <property type="entry name" value="HUPs"/>
    <property type="match status" value="1"/>
</dbReference>
<evidence type="ECO:0000313" key="11">
    <source>
        <dbReference type="Proteomes" id="UP000005286"/>
    </source>
</evidence>
<dbReference type="InterPro" id="IPR000924">
    <property type="entry name" value="Glu/Gln-tRNA-synth"/>
</dbReference>
<dbReference type="GO" id="GO:0004818">
    <property type="term" value="F:glutamate-tRNA ligase activity"/>
    <property type="evidence" value="ECO:0007669"/>
    <property type="project" value="UniProtKB-UniRule"/>
</dbReference>
<feature type="domain" description="Glutamyl/glutaminyl-tRNA synthetase class Ib catalytic" evidence="8">
    <location>
        <begin position="3"/>
        <end position="330"/>
    </location>
</feature>
<dbReference type="AlphaFoldDB" id="F0GVB8"/>
<evidence type="ECO:0000256" key="6">
    <source>
        <dbReference type="ARBA" id="ARBA00023146"/>
    </source>
</evidence>
<comment type="catalytic activity">
    <reaction evidence="7">
        <text>tRNA(Glu) + L-glutamate + ATP = L-glutamyl-tRNA(Glu) + AMP + diphosphate</text>
        <dbReference type="Rhea" id="RHEA:23540"/>
        <dbReference type="Rhea" id="RHEA-COMP:9663"/>
        <dbReference type="Rhea" id="RHEA-COMP:9680"/>
        <dbReference type="ChEBI" id="CHEBI:29985"/>
        <dbReference type="ChEBI" id="CHEBI:30616"/>
        <dbReference type="ChEBI" id="CHEBI:33019"/>
        <dbReference type="ChEBI" id="CHEBI:78442"/>
        <dbReference type="ChEBI" id="CHEBI:78520"/>
        <dbReference type="ChEBI" id="CHEBI:456215"/>
        <dbReference type="EC" id="6.1.1.17"/>
    </reaction>
</comment>
<dbReference type="InterPro" id="IPR004527">
    <property type="entry name" value="Glu-tRNA-ligase_bac/mito"/>
</dbReference>
<comment type="function">
    <text evidence="7">Catalyzes the attachment of glutamate to tRNA(Glu) in a two-step reaction: glutamate is first activated by ATP to form Glu-AMP and then transferred to the acceptor end of tRNA(Glu).</text>
</comment>
<dbReference type="InterPro" id="IPR049940">
    <property type="entry name" value="GluQ/Sye"/>
</dbReference>
<dbReference type="EC" id="6.1.1.17" evidence="7"/>
<evidence type="ECO:0000256" key="2">
    <source>
        <dbReference type="ARBA" id="ARBA00022598"/>
    </source>
</evidence>
<dbReference type="SUPFAM" id="SSF48163">
    <property type="entry name" value="An anticodon-binding domain of class I aminoacyl-tRNA synthetases"/>
    <property type="match status" value="1"/>
</dbReference>
<dbReference type="EMBL" id="AEXM01000013">
    <property type="protein sequence ID" value="EGC82311.1"/>
    <property type="molecule type" value="Genomic_DNA"/>
</dbReference>
<dbReference type="HAMAP" id="MF_00022">
    <property type="entry name" value="Glu_tRNA_synth_type1"/>
    <property type="match status" value="1"/>
</dbReference>
<dbReference type="Proteomes" id="UP000005286">
    <property type="component" value="Unassembled WGS sequence"/>
</dbReference>
<dbReference type="SUPFAM" id="SSF52374">
    <property type="entry name" value="Nucleotidylyl transferase"/>
    <property type="match status" value="1"/>
</dbReference>
<dbReference type="InterPro" id="IPR033910">
    <property type="entry name" value="GluRS_core"/>
</dbReference>
<dbReference type="NCBIfam" id="TIGR00464">
    <property type="entry name" value="gltX_bact"/>
    <property type="match status" value="1"/>
</dbReference>
<keyword evidence="5 7" id="KW-0648">Protein biosynthesis</keyword>
<keyword evidence="7" id="KW-0963">Cytoplasm</keyword>
<dbReference type="CDD" id="cd00808">
    <property type="entry name" value="GluRS_core"/>
    <property type="match status" value="1"/>
</dbReference>
<dbReference type="eggNOG" id="COG0008">
    <property type="taxonomic scope" value="Bacteria"/>
</dbReference>
<evidence type="ECO:0000256" key="1">
    <source>
        <dbReference type="ARBA" id="ARBA00007894"/>
    </source>
</evidence>
<dbReference type="GO" id="GO:0005737">
    <property type="term" value="C:cytoplasm"/>
    <property type="evidence" value="ECO:0007669"/>
    <property type="project" value="UniProtKB-SubCell"/>
</dbReference>
<dbReference type="RefSeq" id="WP_004834728.1">
    <property type="nucleotide sequence ID" value="NZ_AEXM01000013.1"/>
</dbReference>